<reference evidence="1 2" key="1">
    <citation type="journal article" date="2022" name="New Phytol.">
        <title>Ecological generalism drives hyperdiversity of secondary metabolite gene clusters in xylarialean endophytes.</title>
        <authorList>
            <person name="Franco M.E.E."/>
            <person name="Wisecaver J.H."/>
            <person name="Arnold A.E."/>
            <person name="Ju Y.M."/>
            <person name="Slot J.C."/>
            <person name="Ahrendt S."/>
            <person name="Moore L.P."/>
            <person name="Eastman K.E."/>
            <person name="Scott K."/>
            <person name="Konkel Z."/>
            <person name="Mondo S.J."/>
            <person name="Kuo A."/>
            <person name="Hayes R.D."/>
            <person name="Haridas S."/>
            <person name="Andreopoulos B."/>
            <person name="Riley R."/>
            <person name="LaButti K."/>
            <person name="Pangilinan J."/>
            <person name="Lipzen A."/>
            <person name="Amirebrahimi M."/>
            <person name="Yan J."/>
            <person name="Adam C."/>
            <person name="Keymanesh K."/>
            <person name="Ng V."/>
            <person name="Louie K."/>
            <person name="Northen T."/>
            <person name="Drula E."/>
            <person name="Henrissat B."/>
            <person name="Hsieh H.M."/>
            <person name="Youens-Clark K."/>
            <person name="Lutzoni F."/>
            <person name="Miadlikowska J."/>
            <person name="Eastwood D.C."/>
            <person name="Hamelin R.C."/>
            <person name="Grigoriev I.V."/>
            <person name="U'Ren J.M."/>
        </authorList>
    </citation>
    <scope>NUCLEOTIDE SEQUENCE [LARGE SCALE GENOMIC DNA]</scope>
    <source>
        <strain evidence="1 2">ER1909</strain>
    </source>
</reference>
<sequence>MRIQFQLAEYGIDYVRGSIPAKSNGAPLDKTARHKVVSIIDPLRDPEILATTPPSKVPRLTPTTSTSCGIVCAPLIGTIDEDDLEISDENRVKHESRPEECASSSLASPTRPPHFGPCILSTRWADRFEAARPLSLPTLSLATRPRPRGRDESHRIAPLTHPGYPIDELKRVRGRASATTTQREGMDQMGKTYSNEPNHPFPHSGPSLSAAEHDGSRPYRRRSSQDVASGETARDQQVCRAPSNVAHGQSACRAQAKTRAAQDRVEGDYFICTENGCGACLKNQPQDIASHRATKHNSELIFNHPVAIMSSPQDDNKADAGSSSTIYGSAQSHQNSPTPTIGRAAVSPSAHPESRARPASTYRKKAAVNPRTFSSQVIVDDDYSEHQNEEQEETTRSWAEYIRRFFCSICWTWESFNEAQGGHGA</sequence>
<dbReference type="Proteomes" id="UP001497680">
    <property type="component" value="Unassembled WGS sequence"/>
</dbReference>
<dbReference type="EMBL" id="MU394312">
    <property type="protein sequence ID" value="KAI6086832.1"/>
    <property type="molecule type" value="Genomic_DNA"/>
</dbReference>
<keyword evidence="2" id="KW-1185">Reference proteome</keyword>
<organism evidence="1 2">
    <name type="scientific">Hypoxylon rubiginosum</name>
    <dbReference type="NCBI Taxonomy" id="110542"/>
    <lineage>
        <taxon>Eukaryota</taxon>
        <taxon>Fungi</taxon>
        <taxon>Dikarya</taxon>
        <taxon>Ascomycota</taxon>
        <taxon>Pezizomycotina</taxon>
        <taxon>Sordariomycetes</taxon>
        <taxon>Xylariomycetidae</taxon>
        <taxon>Xylariales</taxon>
        <taxon>Hypoxylaceae</taxon>
        <taxon>Hypoxylon</taxon>
    </lineage>
</organism>
<protein>
    <submittedName>
        <fullName evidence="1">Uncharacterized protein</fullName>
    </submittedName>
</protein>
<comment type="caution">
    <text evidence="1">The sequence shown here is derived from an EMBL/GenBank/DDBJ whole genome shotgun (WGS) entry which is preliminary data.</text>
</comment>
<accession>A0ACC0D2P9</accession>
<name>A0ACC0D2P9_9PEZI</name>
<evidence type="ECO:0000313" key="1">
    <source>
        <dbReference type="EMBL" id="KAI6086832.1"/>
    </source>
</evidence>
<gene>
    <name evidence="1" type="ORF">F4821DRAFT_259592</name>
</gene>
<evidence type="ECO:0000313" key="2">
    <source>
        <dbReference type="Proteomes" id="UP001497680"/>
    </source>
</evidence>
<proteinExistence type="predicted"/>